<proteinExistence type="predicted"/>
<sequence length="315" mass="34849">MSPQSDPTFRKYDCQQAQKYAESRLSYPVQLYSTIIDFHTQSSGRKHIIADVGCGPGNATRDLAIHFDHAIGLDPSVEMIKIAGQLGGRTKSEVPLKFVVSTAEDLFDNSSSALPAIKENGGVDLLTAAMAAHWFDMTKFWKEAARIVRPQGTVALWTCASLYCHPSTVNAKEVQEILFHLERNVLAPYSLSSNQISNNLYETLVHPWELSDEDLAHAFSKSSFRRVEWNRNGILGDGEDFLNASKTTLNELEKRLGTASMVTRWRGAHPDLVGTDQDCVVKAIRDIRTVMGKSGHENPSIVTGSAVALLLFKRS</sequence>
<dbReference type="CDD" id="cd02440">
    <property type="entry name" value="AdoMet_MTases"/>
    <property type="match status" value="1"/>
</dbReference>
<comment type="caution">
    <text evidence="2">The sequence shown here is derived from an EMBL/GenBank/DDBJ whole genome shotgun (WGS) entry which is preliminary data.</text>
</comment>
<dbReference type="RefSeq" id="XP_056771591.1">
    <property type="nucleotide sequence ID" value="XM_056903824.1"/>
</dbReference>
<dbReference type="InterPro" id="IPR051052">
    <property type="entry name" value="Diverse_substrate_MTase"/>
</dbReference>
<dbReference type="Pfam" id="PF08241">
    <property type="entry name" value="Methyltransf_11"/>
    <property type="match status" value="1"/>
</dbReference>
<organism evidence="2 3">
    <name type="scientific">Penicillium daleae</name>
    <dbReference type="NCBI Taxonomy" id="63821"/>
    <lineage>
        <taxon>Eukaryota</taxon>
        <taxon>Fungi</taxon>
        <taxon>Dikarya</taxon>
        <taxon>Ascomycota</taxon>
        <taxon>Pezizomycotina</taxon>
        <taxon>Eurotiomycetes</taxon>
        <taxon>Eurotiomycetidae</taxon>
        <taxon>Eurotiales</taxon>
        <taxon>Aspergillaceae</taxon>
        <taxon>Penicillium</taxon>
    </lineage>
</organism>
<dbReference type="GeneID" id="81594067"/>
<dbReference type="SUPFAM" id="SSF53335">
    <property type="entry name" value="S-adenosyl-L-methionine-dependent methyltransferases"/>
    <property type="match status" value="1"/>
</dbReference>
<dbReference type="Proteomes" id="UP001213681">
    <property type="component" value="Unassembled WGS sequence"/>
</dbReference>
<dbReference type="InterPro" id="IPR013216">
    <property type="entry name" value="Methyltransf_11"/>
</dbReference>
<evidence type="ECO:0000259" key="1">
    <source>
        <dbReference type="Pfam" id="PF08241"/>
    </source>
</evidence>
<dbReference type="GO" id="GO:0008757">
    <property type="term" value="F:S-adenosylmethionine-dependent methyltransferase activity"/>
    <property type="evidence" value="ECO:0007669"/>
    <property type="project" value="InterPro"/>
</dbReference>
<evidence type="ECO:0000313" key="2">
    <source>
        <dbReference type="EMBL" id="KAJ5464744.1"/>
    </source>
</evidence>
<reference evidence="2" key="2">
    <citation type="journal article" date="2023" name="IMA Fungus">
        <title>Comparative genomic study of the Penicillium genus elucidates a diverse pangenome and 15 lateral gene transfer events.</title>
        <authorList>
            <person name="Petersen C."/>
            <person name="Sorensen T."/>
            <person name="Nielsen M.R."/>
            <person name="Sondergaard T.E."/>
            <person name="Sorensen J.L."/>
            <person name="Fitzpatrick D.A."/>
            <person name="Frisvad J.C."/>
            <person name="Nielsen K.L."/>
        </authorList>
    </citation>
    <scope>NUCLEOTIDE SEQUENCE</scope>
    <source>
        <strain evidence="2">IBT 16125</strain>
    </source>
</reference>
<keyword evidence="3" id="KW-1185">Reference proteome</keyword>
<dbReference type="InterPro" id="IPR029063">
    <property type="entry name" value="SAM-dependent_MTases_sf"/>
</dbReference>
<name>A0AAD6G8A5_9EURO</name>
<accession>A0AAD6G8A5</accession>
<dbReference type="EMBL" id="JAPVEA010000001">
    <property type="protein sequence ID" value="KAJ5464744.1"/>
    <property type="molecule type" value="Genomic_DNA"/>
</dbReference>
<dbReference type="PANTHER" id="PTHR44942:SF10">
    <property type="entry name" value="METHYLTRANSFERASE TYPE 11 DOMAIN-CONTAINING PROTEIN"/>
    <property type="match status" value="1"/>
</dbReference>
<gene>
    <name evidence="2" type="ORF">N7458_000430</name>
</gene>
<dbReference type="Gene3D" id="3.40.50.150">
    <property type="entry name" value="Vaccinia Virus protein VP39"/>
    <property type="match status" value="1"/>
</dbReference>
<dbReference type="AlphaFoldDB" id="A0AAD6G8A5"/>
<reference evidence="2" key="1">
    <citation type="submission" date="2022-12" db="EMBL/GenBank/DDBJ databases">
        <authorList>
            <person name="Petersen C."/>
        </authorList>
    </citation>
    <scope>NUCLEOTIDE SEQUENCE</scope>
    <source>
        <strain evidence="2">IBT 16125</strain>
    </source>
</reference>
<evidence type="ECO:0000313" key="3">
    <source>
        <dbReference type="Proteomes" id="UP001213681"/>
    </source>
</evidence>
<feature type="domain" description="Methyltransferase type 11" evidence="1">
    <location>
        <begin position="51"/>
        <end position="155"/>
    </location>
</feature>
<protein>
    <recommendedName>
        <fullName evidence="1">Methyltransferase type 11 domain-containing protein</fullName>
    </recommendedName>
</protein>
<dbReference type="PANTHER" id="PTHR44942">
    <property type="entry name" value="METHYLTRANSF_11 DOMAIN-CONTAINING PROTEIN"/>
    <property type="match status" value="1"/>
</dbReference>